<comment type="caution">
    <text evidence="2">The sequence shown here is derived from an EMBL/GenBank/DDBJ whole genome shotgun (WGS) entry which is preliminary data.</text>
</comment>
<dbReference type="AlphaFoldDB" id="A0AAV4ARC7"/>
<evidence type="ECO:0000313" key="2">
    <source>
        <dbReference type="EMBL" id="GFO09118.1"/>
    </source>
</evidence>
<protein>
    <submittedName>
        <fullName evidence="2">Uncharacterized protein</fullName>
    </submittedName>
</protein>
<reference evidence="2 3" key="1">
    <citation type="journal article" date="2021" name="Elife">
        <title>Chloroplast acquisition without the gene transfer in kleptoplastic sea slugs, Plakobranchus ocellatus.</title>
        <authorList>
            <person name="Maeda T."/>
            <person name="Takahashi S."/>
            <person name="Yoshida T."/>
            <person name="Shimamura S."/>
            <person name="Takaki Y."/>
            <person name="Nagai Y."/>
            <person name="Toyoda A."/>
            <person name="Suzuki Y."/>
            <person name="Arimoto A."/>
            <person name="Ishii H."/>
            <person name="Satoh N."/>
            <person name="Nishiyama T."/>
            <person name="Hasebe M."/>
            <person name="Maruyama T."/>
            <person name="Minagawa J."/>
            <person name="Obokata J."/>
            <person name="Shigenobu S."/>
        </authorList>
    </citation>
    <scope>NUCLEOTIDE SEQUENCE [LARGE SCALE GENOMIC DNA]</scope>
</reference>
<organism evidence="2 3">
    <name type="scientific">Plakobranchus ocellatus</name>
    <dbReference type="NCBI Taxonomy" id="259542"/>
    <lineage>
        <taxon>Eukaryota</taxon>
        <taxon>Metazoa</taxon>
        <taxon>Spiralia</taxon>
        <taxon>Lophotrochozoa</taxon>
        <taxon>Mollusca</taxon>
        <taxon>Gastropoda</taxon>
        <taxon>Heterobranchia</taxon>
        <taxon>Euthyneura</taxon>
        <taxon>Panpulmonata</taxon>
        <taxon>Sacoglossa</taxon>
        <taxon>Placobranchoidea</taxon>
        <taxon>Plakobranchidae</taxon>
        <taxon>Plakobranchus</taxon>
    </lineage>
</organism>
<sequence>MAVAVYDRQGGAHCSFPGMNGMKQPALGVTPAPLSHHGASRHSPSPRHWGPPADRMRCMPSPSVSLVLLVKTVLTKSVAKVISKRCWFQRHDLPC</sequence>
<accession>A0AAV4ARC7</accession>
<evidence type="ECO:0000256" key="1">
    <source>
        <dbReference type="SAM" id="MobiDB-lite"/>
    </source>
</evidence>
<proteinExistence type="predicted"/>
<keyword evidence="3" id="KW-1185">Reference proteome</keyword>
<dbReference type="EMBL" id="BLXT01004061">
    <property type="protein sequence ID" value="GFO09118.1"/>
    <property type="molecule type" value="Genomic_DNA"/>
</dbReference>
<evidence type="ECO:0000313" key="3">
    <source>
        <dbReference type="Proteomes" id="UP000735302"/>
    </source>
</evidence>
<name>A0AAV4ARC7_9GAST</name>
<feature type="region of interest" description="Disordered" evidence="1">
    <location>
        <begin position="25"/>
        <end position="55"/>
    </location>
</feature>
<gene>
    <name evidence="2" type="ORF">PoB_003562300</name>
</gene>
<dbReference type="Proteomes" id="UP000735302">
    <property type="component" value="Unassembled WGS sequence"/>
</dbReference>